<evidence type="ECO:0000256" key="8">
    <source>
        <dbReference type="ARBA" id="ARBA00023180"/>
    </source>
</evidence>
<accession>A0A182FTC3</accession>
<dbReference type="InterPro" id="IPR018202">
    <property type="entry name" value="Ser_caboxypep_ser_AS"/>
</dbReference>
<dbReference type="AlphaFoldDB" id="A0A182FTC3"/>
<dbReference type="GO" id="GO:0006508">
    <property type="term" value="P:proteolysis"/>
    <property type="evidence" value="ECO:0007669"/>
    <property type="project" value="UniProtKB-KW"/>
</dbReference>
<keyword evidence="3" id="KW-0964">Secreted</keyword>
<dbReference type="VEuPathDB" id="VectorBase:AALB20_037278"/>
<evidence type="ECO:0000256" key="1">
    <source>
        <dbReference type="ARBA" id="ARBA00004613"/>
    </source>
</evidence>
<comment type="subcellular location">
    <subcellularLocation>
        <location evidence="1">Secreted</location>
    </subcellularLocation>
</comment>
<evidence type="ECO:0000256" key="6">
    <source>
        <dbReference type="ARBA" id="ARBA00022729"/>
    </source>
</evidence>
<protein>
    <recommendedName>
        <fullName evidence="10">Carboxypeptidase</fullName>
        <ecNumber evidence="10">3.4.16.-</ecNumber>
    </recommendedName>
</protein>
<dbReference type="Gene3D" id="3.40.50.1820">
    <property type="entry name" value="alpha/beta hydrolase"/>
    <property type="match status" value="2"/>
</dbReference>
<evidence type="ECO:0000313" key="12">
    <source>
        <dbReference type="Proteomes" id="UP000069272"/>
    </source>
</evidence>
<dbReference type="PROSITE" id="PS00131">
    <property type="entry name" value="CARBOXYPEPT_SER_SER"/>
    <property type="match status" value="1"/>
</dbReference>
<dbReference type="VEuPathDB" id="VectorBase:AALB20_026756"/>
<keyword evidence="12" id="KW-1185">Reference proteome</keyword>
<dbReference type="PRINTS" id="PR00724">
    <property type="entry name" value="CRBOXYPTASEC"/>
</dbReference>
<evidence type="ECO:0000313" key="11">
    <source>
        <dbReference type="EnsemblMetazoa" id="AALB009803-PA"/>
    </source>
</evidence>
<feature type="signal peptide" evidence="10">
    <location>
        <begin position="1"/>
        <end position="24"/>
    </location>
</feature>
<reference evidence="11" key="2">
    <citation type="submission" date="2022-08" db="UniProtKB">
        <authorList>
            <consortium name="EnsemblMetazoa"/>
        </authorList>
    </citation>
    <scope>IDENTIFICATION</scope>
    <source>
        <strain evidence="11">STECLA/ALBI9_A</strain>
    </source>
</reference>
<evidence type="ECO:0000256" key="5">
    <source>
        <dbReference type="ARBA" id="ARBA00022670"/>
    </source>
</evidence>
<keyword evidence="7 10" id="KW-0378">Hydrolase</keyword>
<proteinExistence type="inferred from homology"/>
<dbReference type="STRING" id="7167.A0A182FTC3"/>
<evidence type="ECO:0000256" key="10">
    <source>
        <dbReference type="RuleBase" id="RU361156"/>
    </source>
</evidence>
<feature type="chain" id="PRO_5036529263" description="Carboxypeptidase" evidence="10">
    <location>
        <begin position="25"/>
        <end position="921"/>
    </location>
</feature>
<evidence type="ECO:0000256" key="3">
    <source>
        <dbReference type="ARBA" id="ARBA00022525"/>
    </source>
</evidence>
<reference evidence="11 12" key="1">
    <citation type="journal article" date="2017" name="G3 (Bethesda)">
        <title>The Physical Genome Mapping of Anopheles albimanus Corrected Scaffold Misassemblies and Identified Interarm Rearrangements in Genus Anopheles.</title>
        <authorList>
            <person name="Artemov G.N."/>
            <person name="Peery A.N."/>
            <person name="Jiang X."/>
            <person name="Tu Z."/>
            <person name="Stegniy V.N."/>
            <person name="Sharakhova M.V."/>
            <person name="Sharakhov I.V."/>
        </authorList>
    </citation>
    <scope>NUCLEOTIDE SEQUENCE [LARGE SCALE GENOMIC DNA]</scope>
    <source>
        <strain evidence="11 12">ALBI9_A</strain>
    </source>
</reference>
<dbReference type="GO" id="GO:0004185">
    <property type="term" value="F:serine-type carboxypeptidase activity"/>
    <property type="evidence" value="ECO:0007669"/>
    <property type="project" value="UniProtKB-UniRule"/>
</dbReference>
<evidence type="ECO:0000256" key="7">
    <source>
        <dbReference type="ARBA" id="ARBA00022801"/>
    </source>
</evidence>
<dbReference type="GO" id="GO:0005576">
    <property type="term" value="C:extracellular region"/>
    <property type="evidence" value="ECO:0007669"/>
    <property type="project" value="UniProtKB-SubCell"/>
</dbReference>
<dbReference type="VEuPathDB" id="VectorBase:AALB017666"/>
<dbReference type="FunFam" id="3.40.50.1820:FF:000075">
    <property type="entry name" value="Carboxypeptidase"/>
    <property type="match status" value="1"/>
</dbReference>
<dbReference type="EnsemblMetazoa" id="AALB009803-RA">
    <property type="protein sequence ID" value="AALB009803-PA"/>
    <property type="gene ID" value="AALB009803"/>
</dbReference>
<keyword evidence="4 10" id="KW-0121">Carboxypeptidase</keyword>
<dbReference type="InterPro" id="IPR001563">
    <property type="entry name" value="Peptidase_S10"/>
</dbReference>
<evidence type="ECO:0000256" key="4">
    <source>
        <dbReference type="ARBA" id="ARBA00022645"/>
    </source>
</evidence>
<dbReference type="SUPFAM" id="SSF53474">
    <property type="entry name" value="alpha/beta-Hydrolases"/>
    <property type="match status" value="2"/>
</dbReference>
<dbReference type="Pfam" id="PF00450">
    <property type="entry name" value="Peptidase_S10"/>
    <property type="match status" value="2"/>
</dbReference>
<dbReference type="PANTHER" id="PTHR11802:SF3">
    <property type="entry name" value="RETINOID-INDUCIBLE SERINE CARBOXYPEPTIDASE"/>
    <property type="match status" value="1"/>
</dbReference>
<keyword evidence="8" id="KW-0325">Glycoprotein</keyword>
<keyword evidence="5 10" id="KW-0645">Protease</keyword>
<name>A0A182FTC3_ANOAL</name>
<comment type="function">
    <text evidence="9">May be involved in vascular wall and kidney homeostasis.</text>
</comment>
<dbReference type="Proteomes" id="UP000069272">
    <property type="component" value="Chromosome 3R"/>
</dbReference>
<evidence type="ECO:0000256" key="9">
    <source>
        <dbReference type="ARBA" id="ARBA00055847"/>
    </source>
</evidence>
<sequence length="921" mass="102519">MMKWTTMGSGTLALVVLAAAFVAAAPREGFGPGLQDWGFAEVRPGAHMFWWLYYTHAEVSNYADRPLVIWLQGGPGASSMYGNFEELGPLTLELENRTHTWVRDYNVLFIDNPVGTGSSYVEDFSLLTKTNGEIADDLVELMKQFYAIQPEFRDTPLHIYAESYGGKMAPEFAYVLNKAIQNGEIECNLQSVGIVAPWVSPIDSVLSWAEFLLNMGFVDTKGYRAIQASAIETEHVLNLGRWEEATNLWGITENVILRETHGIDFYNVLFKQDYFTTRSQLEQFSRDMRSAIASRATRLASEDRDQILEDLMRFEVAPALSLPAESVYGAQSGRVFNTLAGDFMKPAIDVMELLLNNTSLDVVIITGQLDLIVATPGNVRWIEKIQWDGRNSYLQAPRNAVGRNGVLEGYEKSYVTIKPSLGQRCVAQNVAEMVRVGWMHYLIVLHYTLRIATANQNGFGPGRQNWGYIEVRPGAFLFWWLHYATGSSHTSDDQDFTRRPLIIWLQGGPGASSTGFGNFEEIGPLDRTLNNRAHSWVQDHNVLFIDSPVGSGYSYVQDLALLASNSSTIVSDLMQLLVTFYATAITTTGFDWERHVPLYIASQSYGGRIAVEFALAVVQAVRHGQLRCKLVGLLLGNAWLSPIDSIRAWPDYLERLGYIGRAGRVRLEGQVEALQQLTADSRKAVSSAESVMDSWHSLQQAVIRETNGINCYHVLKPNAVESIDPSSTMVASDVDDEELLEYGGTTRYGLAGVGSVDRPSIEPVSRHRSLEHLMRGPVSQALGLHDKPPWGTLRNAVFEALASDFLESSTETVLRLLHETTDLELVLYNGHLDLIACLPGTIRWLERLFNRTEAPVRESFPLPGSCGHPIEGYRTVYYGDGAAPRLTLYTVLRAGHMVPADNPTAMAHILKAHVKQLPQNL</sequence>
<dbReference type="PANTHER" id="PTHR11802">
    <property type="entry name" value="SERINE PROTEASE FAMILY S10 SERINE CARBOXYPEPTIDASE"/>
    <property type="match status" value="1"/>
</dbReference>
<organism evidence="11 12">
    <name type="scientific">Anopheles albimanus</name>
    <name type="common">New world malaria mosquito</name>
    <dbReference type="NCBI Taxonomy" id="7167"/>
    <lineage>
        <taxon>Eukaryota</taxon>
        <taxon>Metazoa</taxon>
        <taxon>Ecdysozoa</taxon>
        <taxon>Arthropoda</taxon>
        <taxon>Hexapoda</taxon>
        <taxon>Insecta</taxon>
        <taxon>Pterygota</taxon>
        <taxon>Neoptera</taxon>
        <taxon>Endopterygota</taxon>
        <taxon>Diptera</taxon>
        <taxon>Nematocera</taxon>
        <taxon>Culicoidea</taxon>
        <taxon>Culicidae</taxon>
        <taxon>Anophelinae</taxon>
        <taxon>Anopheles</taxon>
    </lineage>
</organism>
<dbReference type="VEuPathDB" id="VectorBase:AALB017665"/>
<comment type="similarity">
    <text evidence="2 10">Belongs to the peptidase S10 family.</text>
</comment>
<keyword evidence="6 10" id="KW-0732">Signal</keyword>
<evidence type="ECO:0000256" key="2">
    <source>
        <dbReference type="ARBA" id="ARBA00009431"/>
    </source>
</evidence>
<dbReference type="EC" id="3.4.16.-" evidence="10"/>
<dbReference type="InterPro" id="IPR029058">
    <property type="entry name" value="AB_hydrolase_fold"/>
</dbReference>